<evidence type="ECO:0000313" key="4">
    <source>
        <dbReference type="Proteomes" id="UP000027586"/>
    </source>
</evidence>
<dbReference type="PANTHER" id="PTHR28626:SF3">
    <property type="entry name" value="SRR1-LIKE PROTEIN"/>
    <property type="match status" value="1"/>
</dbReference>
<evidence type="ECO:0000313" key="3">
    <source>
        <dbReference type="EMBL" id="CDH58189.1"/>
    </source>
</evidence>
<gene>
    <name evidence="3" type="ORF">LCOR_09062.1</name>
</gene>
<feature type="domain" description="SRR1-like" evidence="2">
    <location>
        <begin position="74"/>
        <end position="235"/>
    </location>
</feature>
<organism evidence="3 4">
    <name type="scientific">Lichtheimia corymbifera JMRC:FSU:9682</name>
    <dbReference type="NCBI Taxonomy" id="1263082"/>
    <lineage>
        <taxon>Eukaryota</taxon>
        <taxon>Fungi</taxon>
        <taxon>Fungi incertae sedis</taxon>
        <taxon>Mucoromycota</taxon>
        <taxon>Mucoromycotina</taxon>
        <taxon>Mucoromycetes</taxon>
        <taxon>Mucorales</taxon>
        <taxon>Lichtheimiaceae</taxon>
        <taxon>Lichtheimia</taxon>
    </lineage>
</organism>
<dbReference type="GO" id="GO:0005634">
    <property type="term" value="C:nucleus"/>
    <property type="evidence" value="ECO:0007669"/>
    <property type="project" value="TreeGrafter"/>
</dbReference>
<protein>
    <submittedName>
        <fullName evidence="3">Srr1-like protein</fullName>
    </submittedName>
</protein>
<dbReference type="EMBL" id="CBTN010000054">
    <property type="protein sequence ID" value="CDH58189.1"/>
    <property type="molecule type" value="Genomic_DNA"/>
</dbReference>
<comment type="caution">
    <text evidence="3">The sequence shown here is derived from an EMBL/GenBank/DDBJ whole genome shotgun (WGS) entry which is preliminary data.</text>
</comment>
<comment type="similarity">
    <text evidence="1">Belongs to the SRR1 family.</text>
</comment>
<dbReference type="InterPro" id="IPR012942">
    <property type="entry name" value="SRR1-like"/>
</dbReference>
<dbReference type="AlphaFoldDB" id="A0A068S7D5"/>
<dbReference type="GO" id="GO:0005737">
    <property type="term" value="C:cytoplasm"/>
    <property type="evidence" value="ECO:0007669"/>
    <property type="project" value="TreeGrafter"/>
</dbReference>
<keyword evidence="4" id="KW-1185">Reference proteome</keyword>
<reference evidence="3" key="1">
    <citation type="submission" date="2013-08" db="EMBL/GenBank/DDBJ databases">
        <title>Gene expansion shapes genome architecture in the human pathogen Lichtheimia corymbifera: an evolutionary genomics analysis in the ancient terrestrial Mucorales (Mucoromycotina).</title>
        <authorList>
            <person name="Schwartze V.U."/>
            <person name="Winter S."/>
            <person name="Shelest E."/>
            <person name="Marcet-Houben M."/>
            <person name="Horn F."/>
            <person name="Wehner S."/>
            <person name="Hoffmann K."/>
            <person name="Riege K."/>
            <person name="Sammeth M."/>
            <person name="Nowrousian M."/>
            <person name="Valiante V."/>
            <person name="Linde J."/>
            <person name="Jacobsen I.D."/>
            <person name="Marz M."/>
            <person name="Brakhage A.A."/>
            <person name="Gabaldon T."/>
            <person name="Bocker S."/>
            <person name="Voigt K."/>
        </authorList>
    </citation>
    <scope>NUCLEOTIDE SEQUENCE [LARGE SCALE GENOMIC DNA]</scope>
    <source>
        <strain evidence="3">FSU 9682</strain>
    </source>
</reference>
<dbReference type="Proteomes" id="UP000027586">
    <property type="component" value="Unassembled WGS sequence"/>
</dbReference>
<proteinExistence type="inferred from homology"/>
<evidence type="ECO:0000256" key="1">
    <source>
        <dbReference type="ARBA" id="ARBA00009856"/>
    </source>
</evidence>
<accession>A0A068S7D5</accession>
<evidence type="ECO:0000259" key="2">
    <source>
        <dbReference type="Pfam" id="PF07985"/>
    </source>
</evidence>
<dbReference type="VEuPathDB" id="FungiDB:LCOR_09062.1"/>
<dbReference type="PANTHER" id="PTHR28626">
    <property type="entry name" value="SRR1-LIKE PROTEIN"/>
    <property type="match status" value="1"/>
</dbReference>
<dbReference type="Pfam" id="PF07985">
    <property type="entry name" value="SRR1"/>
    <property type="match status" value="1"/>
</dbReference>
<sequence>MAQDDDGFTMIESKFKYMSLSGNKNKRKKKRGHVFQDPDHYTLADLKSVLSKRRETLTESRFYKELLDIFHASLIPTRPHDMVCYGIGSIQHSKNAQFQFELALLIRDLLKIPGQVSIFDPVMTDLDKELCKEHDIHVVDTNEDGKRGVQKPTLFYMPHCGRGLYSNTLSANWDKDKLGNVIIIGNRFDMYVGSQLERDLKRECPYLIPAVDIVDCVTFPKEFDDNKVFNDLSIQTFPQQKLNDTCREFWDDVSIESVPQDKDVL</sequence>
<dbReference type="OrthoDB" id="551431at2759"/>
<name>A0A068S7D5_9FUNG</name>
<dbReference type="InterPro" id="IPR040044">
    <property type="entry name" value="SRR1L"/>
</dbReference>